<proteinExistence type="predicted"/>
<keyword evidence="1" id="KW-0812">Transmembrane</keyword>
<organism evidence="2 3">
    <name type="scientific">Alternaria panax</name>
    <dbReference type="NCBI Taxonomy" id="48097"/>
    <lineage>
        <taxon>Eukaryota</taxon>
        <taxon>Fungi</taxon>
        <taxon>Dikarya</taxon>
        <taxon>Ascomycota</taxon>
        <taxon>Pezizomycotina</taxon>
        <taxon>Dothideomycetes</taxon>
        <taxon>Pleosporomycetidae</taxon>
        <taxon>Pleosporales</taxon>
        <taxon>Pleosporineae</taxon>
        <taxon>Pleosporaceae</taxon>
        <taxon>Alternaria</taxon>
        <taxon>Alternaria sect. Panax</taxon>
    </lineage>
</organism>
<feature type="transmembrane region" description="Helical" evidence="1">
    <location>
        <begin position="235"/>
        <end position="258"/>
    </location>
</feature>
<evidence type="ECO:0000313" key="2">
    <source>
        <dbReference type="EMBL" id="KAG9189234.1"/>
    </source>
</evidence>
<name>A0AAD4FEU1_9PLEO</name>
<evidence type="ECO:0000313" key="3">
    <source>
        <dbReference type="Proteomes" id="UP001199106"/>
    </source>
</evidence>
<reference evidence="2" key="1">
    <citation type="submission" date="2021-07" db="EMBL/GenBank/DDBJ databases">
        <title>Genome Resource of American Ginseng Black Spot Pathogen Alternaria panax.</title>
        <authorList>
            <person name="Qiu C."/>
            <person name="Wang W."/>
            <person name="Liu Z."/>
        </authorList>
    </citation>
    <scope>NUCLEOTIDE SEQUENCE</scope>
    <source>
        <strain evidence="2">BNCC115425</strain>
    </source>
</reference>
<keyword evidence="3" id="KW-1185">Reference proteome</keyword>
<feature type="transmembrane region" description="Helical" evidence="1">
    <location>
        <begin position="20"/>
        <end position="45"/>
    </location>
</feature>
<keyword evidence="1" id="KW-0472">Membrane</keyword>
<protein>
    <submittedName>
        <fullName evidence="2">Uncharacterized protein</fullName>
    </submittedName>
</protein>
<dbReference type="EMBL" id="JAANER010000005">
    <property type="protein sequence ID" value="KAG9189234.1"/>
    <property type="molecule type" value="Genomic_DNA"/>
</dbReference>
<comment type="caution">
    <text evidence="2">The sequence shown here is derived from an EMBL/GenBank/DDBJ whole genome shotgun (WGS) entry which is preliminary data.</text>
</comment>
<dbReference type="AlphaFoldDB" id="A0AAD4FEU1"/>
<accession>A0AAD4FEU1</accession>
<sequence length="281" mass="31256">MSQQGTPVQSVWLTLWQGNPLLYLALNLSMTANTALVILLLVAVFSEAYDQLRLYLSRRTRQTYSYILVDDKLGAPTSSPGLLSLLARTSRGPRSIVWAKAMFNSQLFISVQYTINLLVVQIARIIASTFTTNRNVRRQCTRLLAKGLECSVATRHHDWLNILAAIGLLCFIRGFQLHVELPNRQSQQGDYSPGFLSLYSSWRRTTQRLLAAPIAVIVLHARVSRDDLWKHAKLVVIQVAGSIGLFLAGNLVCLVAAFPDVQDTLHALEVSGLTGKTEVRV</sequence>
<evidence type="ECO:0000256" key="1">
    <source>
        <dbReference type="SAM" id="Phobius"/>
    </source>
</evidence>
<gene>
    <name evidence="2" type="ORF">G6011_06102</name>
</gene>
<keyword evidence="1" id="KW-1133">Transmembrane helix</keyword>
<dbReference type="Proteomes" id="UP001199106">
    <property type="component" value="Unassembled WGS sequence"/>
</dbReference>